<gene>
    <name evidence="1" type="ORF">L0P79_10595</name>
</gene>
<dbReference type="RefSeq" id="WP_177695168.1">
    <property type="nucleotide sequence ID" value="NZ_JAKNJB010000017.1"/>
</dbReference>
<sequence length="134" mass="14368">MYTSQIITAEIKSQKGFFVGDPCYALTRSMYETLWGKMNNYRDGAFTDPASGLAFAVASTAEGDGCYRGSDGSNFPVDSGAIGIIPLELADRKPGKGYGKFIRTPGTAKFVAEKGVFEITGPDGEVLTIDTTWD</sequence>
<comment type="caution">
    <text evidence="1">The sequence shown here is derived from an EMBL/GenBank/DDBJ whole genome shotgun (WGS) entry which is preliminary data.</text>
</comment>
<protein>
    <submittedName>
        <fullName evidence="1">Uncharacterized protein</fullName>
    </submittedName>
</protein>
<dbReference type="EMBL" id="JAKNJB010000017">
    <property type="protein sequence ID" value="MCG4527524.1"/>
    <property type="molecule type" value="Genomic_DNA"/>
</dbReference>
<reference evidence="1 2" key="1">
    <citation type="submission" date="2022-01" db="EMBL/GenBank/DDBJ databases">
        <title>Collection of gut derived symbiotic bacterial strains cultured from healthy donors.</title>
        <authorList>
            <person name="Lin H."/>
            <person name="Kohout C."/>
            <person name="Waligurski E."/>
            <person name="Pamer E.G."/>
        </authorList>
    </citation>
    <scope>NUCLEOTIDE SEQUENCE [LARGE SCALE GENOMIC DNA]</scope>
    <source>
        <strain evidence="1 2">DFI.3.7</strain>
    </source>
</reference>
<name>A0ABS9M9N3_9FIRM</name>
<evidence type="ECO:0000313" key="2">
    <source>
        <dbReference type="Proteomes" id="UP001200313"/>
    </source>
</evidence>
<accession>A0ABS9M9N3</accession>
<keyword evidence="2" id="KW-1185">Reference proteome</keyword>
<proteinExistence type="predicted"/>
<organism evidence="1 2">
    <name type="scientific">Intestinimonas massiliensis</name>
    <name type="common">ex Afouda et al. 2020</name>
    <dbReference type="NCBI Taxonomy" id="1673721"/>
    <lineage>
        <taxon>Bacteria</taxon>
        <taxon>Bacillati</taxon>
        <taxon>Bacillota</taxon>
        <taxon>Clostridia</taxon>
        <taxon>Eubacteriales</taxon>
        <taxon>Intestinimonas</taxon>
    </lineage>
</organism>
<evidence type="ECO:0000313" key="1">
    <source>
        <dbReference type="EMBL" id="MCG4527524.1"/>
    </source>
</evidence>
<dbReference type="Proteomes" id="UP001200313">
    <property type="component" value="Unassembled WGS sequence"/>
</dbReference>